<name>A0A0F9MQG7_9ZZZZ</name>
<protein>
    <submittedName>
        <fullName evidence="1">Uncharacterized protein</fullName>
    </submittedName>
</protein>
<organism evidence="1">
    <name type="scientific">marine sediment metagenome</name>
    <dbReference type="NCBI Taxonomy" id="412755"/>
    <lineage>
        <taxon>unclassified sequences</taxon>
        <taxon>metagenomes</taxon>
        <taxon>ecological metagenomes</taxon>
    </lineage>
</organism>
<accession>A0A0F9MQG7</accession>
<dbReference type="AlphaFoldDB" id="A0A0F9MQG7"/>
<proteinExistence type="predicted"/>
<sequence>MICFFCSEHMVLDKSSGLWECPLCHLILNTLNMTKIMKKQIEQE</sequence>
<comment type="caution">
    <text evidence="1">The sequence shown here is derived from an EMBL/GenBank/DDBJ whole genome shotgun (WGS) entry which is preliminary data.</text>
</comment>
<reference evidence="1" key="1">
    <citation type="journal article" date="2015" name="Nature">
        <title>Complex archaea that bridge the gap between prokaryotes and eukaryotes.</title>
        <authorList>
            <person name="Spang A."/>
            <person name="Saw J.H."/>
            <person name="Jorgensen S.L."/>
            <person name="Zaremba-Niedzwiedzka K."/>
            <person name="Martijn J."/>
            <person name="Lind A.E."/>
            <person name="van Eijk R."/>
            <person name="Schleper C."/>
            <person name="Guy L."/>
            <person name="Ettema T.J."/>
        </authorList>
    </citation>
    <scope>NUCLEOTIDE SEQUENCE</scope>
</reference>
<gene>
    <name evidence="1" type="ORF">LCGC14_1045450</name>
</gene>
<evidence type="ECO:0000313" key="1">
    <source>
        <dbReference type="EMBL" id="KKN09555.1"/>
    </source>
</evidence>
<dbReference type="EMBL" id="LAZR01004334">
    <property type="protein sequence ID" value="KKN09555.1"/>
    <property type="molecule type" value="Genomic_DNA"/>
</dbReference>